<dbReference type="InterPro" id="IPR013783">
    <property type="entry name" value="Ig-like_fold"/>
</dbReference>
<reference evidence="2" key="1">
    <citation type="journal article" date="2014" name="Front. Microbiol.">
        <title>High frequency of phylogenetically diverse reductive dehalogenase-homologous genes in deep subseafloor sedimentary metagenomes.</title>
        <authorList>
            <person name="Kawai M."/>
            <person name="Futagami T."/>
            <person name="Toyoda A."/>
            <person name="Takaki Y."/>
            <person name="Nishi S."/>
            <person name="Hori S."/>
            <person name="Arai W."/>
            <person name="Tsubouchi T."/>
            <person name="Morono Y."/>
            <person name="Uchiyama I."/>
            <person name="Ito T."/>
            <person name="Fujiyama A."/>
            <person name="Inagaki F."/>
            <person name="Takami H."/>
        </authorList>
    </citation>
    <scope>NUCLEOTIDE SEQUENCE</scope>
    <source>
        <strain evidence="2">Expedition CK06-06</strain>
    </source>
</reference>
<comment type="caution">
    <text evidence="2">The sequence shown here is derived from an EMBL/GenBank/DDBJ whole genome shotgun (WGS) entry which is preliminary data.</text>
</comment>
<accession>X0U2E1</accession>
<sequence>MPRRDWAPAAPANLVATPGSEEVTLNWDDNTEPDLAGYNVYRSTDSGGSPTPYAKINGSL</sequence>
<evidence type="ECO:0008006" key="3">
    <source>
        <dbReference type="Google" id="ProtNLM"/>
    </source>
</evidence>
<feature type="region of interest" description="Disordered" evidence="1">
    <location>
        <begin position="41"/>
        <end position="60"/>
    </location>
</feature>
<feature type="region of interest" description="Disordered" evidence="1">
    <location>
        <begin position="1"/>
        <end position="32"/>
    </location>
</feature>
<protein>
    <recommendedName>
        <fullName evidence="3">Fibronectin type-III domain-containing protein</fullName>
    </recommendedName>
</protein>
<dbReference type="SUPFAM" id="SSF49265">
    <property type="entry name" value="Fibronectin type III"/>
    <property type="match status" value="1"/>
</dbReference>
<evidence type="ECO:0000313" key="2">
    <source>
        <dbReference type="EMBL" id="GAF94562.1"/>
    </source>
</evidence>
<dbReference type="AlphaFoldDB" id="X0U2E1"/>
<dbReference type="Gene3D" id="2.60.40.10">
    <property type="entry name" value="Immunoglobulins"/>
    <property type="match status" value="1"/>
</dbReference>
<dbReference type="InterPro" id="IPR036116">
    <property type="entry name" value="FN3_sf"/>
</dbReference>
<proteinExistence type="predicted"/>
<feature type="non-terminal residue" evidence="2">
    <location>
        <position position="60"/>
    </location>
</feature>
<evidence type="ECO:0000256" key="1">
    <source>
        <dbReference type="SAM" id="MobiDB-lite"/>
    </source>
</evidence>
<name>X0U2E1_9ZZZZ</name>
<organism evidence="2">
    <name type="scientific">marine sediment metagenome</name>
    <dbReference type="NCBI Taxonomy" id="412755"/>
    <lineage>
        <taxon>unclassified sequences</taxon>
        <taxon>metagenomes</taxon>
        <taxon>ecological metagenomes</taxon>
    </lineage>
</organism>
<gene>
    <name evidence="2" type="ORF">S01H1_21406</name>
</gene>
<dbReference type="EMBL" id="BARS01011861">
    <property type="protein sequence ID" value="GAF94562.1"/>
    <property type="molecule type" value="Genomic_DNA"/>
</dbReference>